<gene>
    <name evidence="9" type="primary">PRRT1B</name>
</gene>
<dbReference type="InterPro" id="IPR007593">
    <property type="entry name" value="CD225/Dispanin_fam"/>
</dbReference>
<evidence type="ECO:0000256" key="4">
    <source>
        <dbReference type="ARBA" id="ARBA00022989"/>
    </source>
</evidence>
<reference evidence="9" key="1">
    <citation type="submission" date="2025-08" db="UniProtKB">
        <authorList>
            <consortium name="RefSeq"/>
        </authorList>
    </citation>
    <scope>IDENTIFICATION</scope>
</reference>
<comment type="subcellular location">
    <subcellularLocation>
        <location evidence="1">Membrane</location>
    </subcellularLocation>
</comment>
<dbReference type="AlphaFoldDB" id="A0A3Q0GMS5"/>
<feature type="compositionally biased region" description="Pro residues" evidence="6">
    <location>
        <begin position="197"/>
        <end position="206"/>
    </location>
</feature>
<comment type="similarity">
    <text evidence="2">Belongs to the CD225/Dispanin family.</text>
</comment>
<evidence type="ECO:0000256" key="3">
    <source>
        <dbReference type="ARBA" id="ARBA00022692"/>
    </source>
</evidence>
<evidence type="ECO:0000313" key="8">
    <source>
        <dbReference type="Proteomes" id="UP000189705"/>
    </source>
</evidence>
<keyword evidence="5 7" id="KW-0472">Membrane</keyword>
<evidence type="ECO:0000256" key="5">
    <source>
        <dbReference type="ARBA" id="ARBA00023136"/>
    </source>
</evidence>
<dbReference type="GeneID" id="102375866"/>
<accession>A0A3Q0GMS5</accession>
<keyword evidence="4 7" id="KW-1133">Transmembrane helix</keyword>
<evidence type="ECO:0000256" key="6">
    <source>
        <dbReference type="SAM" id="MobiDB-lite"/>
    </source>
</evidence>
<dbReference type="KEGG" id="asn:102375866"/>
<feature type="compositionally biased region" description="Gly residues" evidence="6">
    <location>
        <begin position="143"/>
        <end position="154"/>
    </location>
</feature>
<feature type="transmembrane region" description="Helical" evidence="7">
    <location>
        <begin position="322"/>
        <end position="346"/>
    </location>
</feature>
<protein>
    <submittedName>
        <fullName evidence="9">Proline rich transmembrane protein 1B</fullName>
    </submittedName>
</protein>
<dbReference type="GO" id="GO:0016020">
    <property type="term" value="C:membrane"/>
    <property type="evidence" value="ECO:0007669"/>
    <property type="project" value="UniProtKB-SubCell"/>
</dbReference>
<name>A0A3Q0GMS5_ALLSI</name>
<dbReference type="PANTHER" id="PTHR14948">
    <property type="entry name" value="NG5"/>
    <property type="match status" value="1"/>
</dbReference>
<keyword evidence="8" id="KW-1185">Reference proteome</keyword>
<dbReference type="Pfam" id="PF04505">
    <property type="entry name" value="CD225"/>
    <property type="match status" value="1"/>
</dbReference>
<proteinExistence type="inferred from homology"/>
<keyword evidence="3 7" id="KW-0812">Transmembrane</keyword>
<feature type="compositionally biased region" description="Polar residues" evidence="6">
    <location>
        <begin position="174"/>
        <end position="190"/>
    </location>
</feature>
<feature type="transmembrane region" description="Helical" evidence="7">
    <location>
        <begin position="274"/>
        <end position="296"/>
    </location>
</feature>
<dbReference type="PANTHER" id="PTHR14948:SF18">
    <property type="entry name" value="PROLINE RICH TRANSMEMBRANE PROTEIN 1B"/>
    <property type="match status" value="1"/>
</dbReference>
<feature type="region of interest" description="Disordered" evidence="6">
    <location>
        <begin position="136"/>
        <end position="207"/>
    </location>
</feature>
<dbReference type="RefSeq" id="XP_025060747.1">
    <property type="nucleotide sequence ID" value="XM_025204962.1"/>
</dbReference>
<evidence type="ECO:0000313" key="9">
    <source>
        <dbReference type="RefSeq" id="XP_025060747.1"/>
    </source>
</evidence>
<evidence type="ECO:0000256" key="1">
    <source>
        <dbReference type="ARBA" id="ARBA00004370"/>
    </source>
</evidence>
<evidence type="ECO:0000256" key="7">
    <source>
        <dbReference type="SAM" id="Phobius"/>
    </source>
</evidence>
<organism evidence="8 9">
    <name type="scientific">Alligator sinensis</name>
    <name type="common">Chinese alligator</name>
    <dbReference type="NCBI Taxonomy" id="38654"/>
    <lineage>
        <taxon>Eukaryota</taxon>
        <taxon>Metazoa</taxon>
        <taxon>Chordata</taxon>
        <taxon>Craniata</taxon>
        <taxon>Vertebrata</taxon>
        <taxon>Euteleostomi</taxon>
        <taxon>Archelosauria</taxon>
        <taxon>Archosauria</taxon>
        <taxon>Crocodylia</taxon>
        <taxon>Alligatoridae</taxon>
        <taxon>Alligatorinae</taxon>
        <taxon>Alligator</taxon>
    </lineage>
</organism>
<dbReference type="InParanoid" id="A0A3Q0GMS5"/>
<dbReference type="CTD" id="642515"/>
<evidence type="ECO:0000256" key="2">
    <source>
        <dbReference type="ARBA" id="ARBA00006843"/>
    </source>
</evidence>
<sequence>MLVFAHLQHPFPRDPGKEGSAGSQQCDATVPLPAPSHPKLRSGAWKRRSLTGIFQGRRNMLVFSVPQGAWPSPCPGNITDHEAALSPDTVAIRPCQVLRYITGTGATAEPARASADGLRSREPLAGISISVEGALGAARGTPGEPGGGGVGAVGTGQQQSTTSPDLGGAASQPAPATQERQGPKRSSGTANAGFVEDPPPYSPPDPKMLHLLYPPFQAPGSGQVPITYQPGPVHHPACSQSNLPPVFFPYAIYNGPPGTGLPAPVNRRRPPKDYMVESVLVMIFCCLLTGMIALVYSQETRAALGRGDLIQAKLASRKARTLILFSLLFGVFVSVSWVIYVVVALYI</sequence>
<dbReference type="Proteomes" id="UP000189705">
    <property type="component" value="Unplaced"/>
</dbReference>
<dbReference type="InterPro" id="IPR051423">
    <property type="entry name" value="CD225/Dispanin"/>
</dbReference>